<name>A0A1H2LL96_9ACTO</name>
<dbReference type="RefSeq" id="WP_091281892.1">
    <property type="nucleotide sequence ID" value="NZ_JABAPH010000030.1"/>
</dbReference>
<dbReference type="Proteomes" id="UP000214355">
    <property type="component" value="Chromosome I"/>
</dbReference>
<keyword evidence="1" id="KW-0812">Transmembrane</keyword>
<organism evidence="3 4">
    <name type="scientific">Arcanobacterium phocae</name>
    <dbReference type="NCBI Taxonomy" id="131112"/>
    <lineage>
        <taxon>Bacteria</taxon>
        <taxon>Bacillati</taxon>
        <taxon>Actinomycetota</taxon>
        <taxon>Actinomycetes</taxon>
        <taxon>Actinomycetales</taxon>
        <taxon>Actinomycetaceae</taxon>
        <taxon>Arcanobacterium</taxon>
    </lineage>
</organism>
<evidence type="ECO:0000259" key="2">
    <source>
        <dbReference type="Pfam" id="PF09335"/>
    </source>
</evidence>
<dbReference type="STRING" id="131112.SAMN04489737_1566"/>
<dbReference type="Pfam" id="PF09335">
    <property type="entry name" value="VTT_dom"/>
    <property type="match status" value="1"/>
</dbReference>
<dbReference type="AlphaFoldDB" id="A0A1H2LL96"/>
<feature type="domain" description="VTT" evidence="2">
    <location>
        <begin position="20"/>
        <end position="134"/>
    </location>
</feature>
<reference evidence="4" key="1">
    <citation type="submission" date="2016-10" db="EMBL/GenBank/DDBJ databases">
        <authorList>
            <person name="Varghese N."/>
            <person name="Submissions S."/>
        </authorList>
    </citation>
    <scope>NUCLEOTIDE SEQUENCE [LARGE SCALE GENOMIC DNA]</scope>
    <source>
        <strain evidence="4">DSM 10002</strain>
    </source>
</reference>
<evidence type="ECO:0000256" key="1">
    <source>
        <dbReference type="SAM" id="Phobius"/>
    </source>
</evidence>
<accession>A0A1H2LL96</accession>
<dbReference type="OrthoDB" id="3426404at2"/>
<feature type="transmembrane region" description="Helical" evidence="1">
    <location>
        <begin position="111"/>
        <end position="137"/>
    </location>
</feature>
<dbReference type="InterPro" id="IPR032816">
    <property type="entry name" value="VTT_dom"/>
</dbReference>
<sequence length="209" mass="23031">MTNLIADISYFLSHGPLLIVFSFLCVVIFFRAQGTYWLGRYIAHIVYDRIVGHEHKTMLTKRFEAWLTSERIVRGIDTVQRRGWPVVTVSFLTVGFQTIANMSAGILRMPWMLYTAAMIPGGAAWAAIYATIGWTVWKAAMASAAGSPWGVIVVVAILGIYGIFIIRRKRAGDDMIDATAADNDSTPSSLGNLADALAEDQLEPSKLTE</sequence>
<gene>
    <name evidence="3" type="ORF">SAMN04489737_1566</name>
</gene>
<dbReference type="GeneID" id="65345292"/>
<dbReference type="EMBL" id="LT629804">
    <property type="protein sequence ID" value="SDU81622.1"/>
    <property type="molecule type" value="Genomic_DNA"/>
</dbReference>
<proteinExistence type="predicted"/>
<feature type="transmembrane region" description="Helical" evidence="1">
    <location>
        <begin position="12"/>
        <end position="30"/>
    </location>
</feature>
<keyword evidence="1" id="KW-0472">Membrane</keyword>
<feature type="transmembrane region" description="Helical" evidence="1">
    <location>
        <begin position="149"/>
        <end position="166"/>
    </location>
</feature>
<keyword evidence="4" id="KW-1185">Reference proteome</keyword>
<evidence type="ECO:0000313" key="3">
    <source>
        <dbReference type="EMBL" id="SDU81622.1"/>
    </source>
</evidence>
<evidence type="ECO:0000313" key="4">
    <source>
        <dbReference type="Proteomes" id="UP000214355"/>
    </source>
</evidence>
<protein>
    <submittedName>
        <fullName evidence="3">Membrane protein DedA, SNARE-associated domain</fullName>
    </submittedName>
</protein>
<keyword evidence="1" id="KW-1133">Transmembrane helix</keyword>